<dbReference type="STRING" id="1298851.TST_0205"/>
<keyword evidence="8" id="KW-1185">Reference proteome</keyword>
<evidence type="ECO:0000256" key="5">
    <source>
        <dbReference type="HAMAP-Rule" id="MF_01350"/>
    </source>
</evidence>
<dbReference type="KEGG" id="ttk:TST_0205"/>
<protein>
    <recommendedName>
        <fullName evidence="5">NADH-quinone oxidoreductase subunit H</fullName>
        <ecNumber evidence="5">7.1.1.-</ecNumber>
    </recommendedName>
    <alternativeName>
        <fullName evidence="5">NADH dehydrogenase I subunit H</fullName>
    </alternativeName>
    <alternativeName>
        <fullName evidence="5">NDH-1 subunit H</fullName>
    </alternativeName>
</protein>
<dbReference type="Pfam" id="PF00146">
    <property type="entry name" value="NADHdh"/>
    <property type="match status" value="1"/>
</dbReference>
<comment type="function">
    <text evidence="5">NDH-1 shuttles electrons from NADH, via FMN and iron-sulfur (Fe-S) centers, to quinones in the respiratory chain. The immediate electron acceptor for the enzyme in this species is believed to be ubiquinone. Couples the redox reaction to proton translocation (for every two electrons transferred, four hydrogen ions are translocated across the cytoplasmic membrane), and thus conserves the redox energy in a proton gradient. This subunit may bind ubiquinone.</text>
</comment>
<evidence type="ECO:0000313" key="7">
    <source>
        <dbReference type="EMBL" id="BAT71014.1"/>
    </source>
</evidence>
<dbReference type="InterPro" id="IPR018086">
    <property type="entry name" value="NADH_UbQ_OxRdtase_su1_CS"/>
</dbReference>
<dbReference type="EC" id="7.1.1.-" evidence="5"/>
<dbReference type="GO" id="GO:0009060">
    <property type="term" value="P:aerobic respiration"/>
    <property type="evidence" value="ECO:0007669"/>
    <property type="project" value="TreeGrafter"/>
</dbReference>
<keyword evidence="5" id="KW-0830">Ubiquinone</keyword>
<keyword evidence="2 5" id="KW-0812">Transmembrane</keyword>
<dbReference type="AlphaFoldDB" id="A0A0S3QRQ2"/>
<evidence type="ECO:0000256" key="4">
    <source>
        <dbReference type="ARBA" id="ARBA00023136"/>
    </source>
</evidence>
<feature type="transmembrane region" description="Helical" evidence="5">
    <location>
        <begin position="245"/>
        <end position="265"/>
    </location>
</feature>
<keyword evidence="5" id="KW-0874">Quinone</keyword>
<dbReference type="InterPro" id="IPR001694">
    <property type="entry name" value="NADH_UbQ_OxRdtase_su1/FPO"/>
</dbReference>
<dbReference type="PATRIC" id="fig|1298851.3.peg.210"/>
<comment type="similarity">
    <text evidence="5 6">Belongs to the complex I subunit 1 family.</text>
</comment>
<evidence type="ECO:0000256" key="3">
    <source>
        <dbReference type="ARBA" id="ARBA00022989"/>
    </source>
</evidence>
<keyword evidence="5 6" id="KW-0520">NAD</keyword>
<feature type="transmembrane region" description="Helical" evidence="5">
    <location>
        <begin position="156"/>
        <end position="177"/>
    </location>
</feature>
<dbReference type="PANTHER" id="PTHR11432">
    <property type="entry name" value="NADH DEHYDROGENASE SUBUNIT 1"/>
    <property type="match status" value="1"/>
</dbReference>
<dbReference type="PROSITE" id="PS00667">
    <property type="entry name" value="COMPLEX1_ND1_1"/>
    <property type="match status" value="1"/>
</dbReference>
<dbReference type="GO" id="GO:0005886">
    <property type="term" value="C:plasma membrane"/>
    <property type="evidence" value="ECO:0007669"/>
    <property type="project" value="UniProtKB-SubCell"/>
</dbReference>
<evidence type="ECO:0000256" key="6">
    <source>
        <dbReference type="RuleBase" id="RU000471"/>
    </source>
</evidence>
<comment type="catalytic activity">
    <reaction evidence="5">
        <text>a quinone + NADH + 5 H(+)(in) = a quinol + NAD(+) + 4 H(+)(out)</text>
        <dbReference type="Rhea" id="RHEA:57888"/>
        <dbReference type="ChEBI" id="CHEBI:15378"/>
        <dbReference type="ChEBI" id="CHEBI:24646"/>
        <dbReference type="ChEBI" id="CHEBI:57540"/>
        <dbReference type="ChEBI" id="CHEBI:57945"/>
        <dbReference type="ChEBI" id="CHEBI:132124"/>
    </reaction>
</comment>
<dbReference type="OrthoDB" id="9803734at2"/>
<comment type="caution">
    <text evidence="5">Lacks conserved residue(s) required for the propagation of feature annotation.</text>
</comment>
<organism evidence="7 8">
    <name type="scientific">Thermosulfidibacter takaii (strain DSM 17441 / JCM 13301 / NBRC 103674 / ABI70S6)</name>
    <dbReference type="NCBI Taxonomy" id="1298851"/>
    <lineage>
        <taxon>Bacteria</taxon>
        <taxon>Pseudomonadati</taxon>
        <taxon>Thermosulfidibacterota</taxon>
        <taxon>Thermosulfidibacteria</taxon>
        <taxon>Thermosulfidibacterales</taxon>
        <taxon>Thermosulfidibacteraceae</taxon>
    </lineage>
</organism>
<dbReference type="PANTHER" id="PTHR11432:SF3">
    <property type="entry name" value="NADH-UBIQUINONE OXIDOREDUCTASE CHAIN 1"/>
    <property type="match status" value="1"/>
</dbReference>
<accession>A0A0S3QRQ2</accession>
<feature type="transmembrane region" description="Helical" evidence="5">
    <location>
        <begin position="6"/>
        <end position="28"/>
    </location>
</feature>
<dbReference type="GO" id="GO:0016655">
    <property type="term" value="F:oxidoreductase activity, acting on NAD(P)H, quinone or similar compound as acceptor"/>
    <property type="evidence" value="ECO:0007669"/>
    <property type="project" value="UniProtKB-UniRule"/>
</dbReference>
<evidence type="ECO:0000256" key="1">
    <source>
        <dbReference type="ARBA" id="ARBA00004141"/>
    </source>
</evidence>
<dbReference type="PROSITE" id="PS00668">
    <property type="entry name" value="COMPLEX1_ND1_2"/>
    <property type="match status" value="1"/>
</dbReference>
<keyword evidence="5" id="KW-1003">Cell membrane</keyword>
<sequence length="335" mass="37031">MAMLIVVTVVKLVIYFAILMLFVAYGTLAERKVAGHIQDRLGPYHCGPHGIFQPLADGIKLFFKEDITVSQASKFVYYLAPALAVVPPLLVLGIIPIGDQITIAGKTIPLPIADINIALLYFLGVTSLSVYAIMLGGWSGNSKYPLLGGLRSAAQFISYELVLGLSIIGVVMLVGSFNLLDIVKYQKDMWLFIKQPVAFITYMVAAIAELNRAPFDLPEAESELVGGYHTEYSSMKFAMFFLGEYANMVVSSAIAAAIFLGGWYAPASFLSFIPGPIWFLIKTFALFFFMLWIRWTYPRVRFDQLMGMCWKYLIPITLFNIIGTGLVVILRAGGV</sequence>
<keyword evidence="3 5" id="KW-1133">Transmembrane helix</keyword>
<keyword evidence="5" id="KW-1278">Translocase</keyword>
<proteinExistence type="inferred from homology"/>
<keyword evidence="7" id="KW-0560">Oxidoreductase</keyword>
<dbReference type="HAMAP" id="MF_01350">
    <property type="entry name" value="NDH1_NuoH"/>
    <property type="match status" value="1"/>
</dbReference>
<dbReference type="RefSeq" id="WP_068548833.1">
    <property type="nucleotide sequence ID" value="NZ_AP013035.1"/>
</dbReference>
<feature type="transmembrane region" description="Helical" evidence="5">
    <location>
        <begin position="75"/>
        <end position="95"/>
    </location>
</feature>
<feature type="transmembrane region" description="Helical" evidence="5">
    <location>
        <begin position="309"/>
        <end position="330"/>
    </location>
</feature>
<feature type="transmembrane region" description="Helical" evidence="5">
    <location>
        <begin position="277"/>
        <end position="297"/>
    </location>
</feature>
<evidence type="ECO:0000313" key="8">
    <source>
        <dbReference type="Proteomes" id="UP000063234"/>
    </source>
</evidence>
<gene>
    <name evidence="5" type="primary">nuoH</name>
    <name evidence="7" type="ORF">TST_0205</name>
</gene>
<name>A0A0S3QRQ2_THET7</name>
<comment type="subcellular location">
    <subcellularLocation>
        <location evidence="5 6">Cell membrane</location>
        <topology evidence="5 6">Multi-pass membrane protein</topology>
    </subcellularLocation>
    <subcellularLocation>
        <location evidence="1">Membrane</location>
        <topology evidence="1">Multi-pass membrane protein</topology>
    </subcellularLocation>
</comment>
<reference evidence="8" key="1">
    <citation type="journal article" date="2018" name="Science">
        <title>A primordial and reversible TCA cycle in a facultatively chemolithoautotrophic thermophile.</title>
        <authorList>
            <person name="Nunoura T."/>
            <person name="Chikaraishi Y."/>
            <person name="Izaki R."/>
            <person name="Suwa T."/>
            <person name="Sato T."/>
            <person name="Harada T."/>
            <person name="Mori K."/>
            <person name="Kato Y."/>
            <person name="Miyazaki M."/>
            <person name="Shimamura S."/>
            <person name="Yanagawa K."/>
            <person name="Shuto A."/>
            <person name="Ohkouchi N."/>
            <person name="Fujita N."/>
            <person name="Takaki Y."/>
            <person name="Atomi H."/>
            <person name="Takai K."/>
        </authorList>
    </citation>
    <scope>NUCLEOTIDE SEQUENCE [LARGE SCALE GENOMIC DNA]</scope>
    <source>
        <strain evidence="8">DSM 17441 / JCM 13301 / NBRC 103674 / ABI70S6</strain>
    </source>
</reference>
<dbReference type="Proteomes" id="UP000063234">
    <property type="component" value="Chromosome"/>
</dbReference>
<evidence type="ECO:0000256" key="2">
    <source>
        <dbReference type="ARBA" id="ARBA00022692"/>
    </source>
</evidence>
<dbReference type="GO" id="GO:0048038">
    <property type="term" value="F:quinone binding"/>
    <property type="evidence" value="ECO:0007669"/>
    <property type="project" value="UniProtKB-KW"/>
</dbReference>
<dbReference type="GO" id="GO:0003954">
    <property type="term" value="F:NADH dehydrogenase activity"/>
    <property type="evidence" value="ECO:0007669"/>
    <property type="project" value="TreeGrafter"/>
</dbReference>
<dbReference type="NCBIfam" id="NF004741">
    <property type="entry name" value="PRK06076.1-2"/>
    <property type="match status" value="1"/>
</dbReference>
<dbReference type="EMBL" id="AP013035">
    <property type="protein sequence ID" value="BAT71014.1"/>
    <property type="molecule type" value="Genomic_DNA"/>
</dbReference>
<feature type="transmembrane region" description="Helical" evidence="5">
    <location>
        <begin position="115"/>
        <end position="135"/>
    </location>
</feature>
<comment type="subunit">
    <text evidence="5">NDH-1 is composed of 14 different subunits. Subunits NuoA, H, J, K, L, M, N constitute the membrane sector of the complex.</text>
</comment>
<keyword evidence="4 5" id="KW-0472">Membrane</keyword>